<organism evidence="3 4">
    <name type="scientific">Puniceicoccus vermicola</name>
    <dbReference type="NCBI Taxonomy" id="388746"/>
    <lineage>
        <taxon>Bacteria</taxon>
        <taxon>Pseudomonadati</taxon>
        <taxon>Verrucomicrobiota</taxon>
        <taxon>Opitutia</taxon>
        <taxon>Puniceicoccales</taxon>
        <taxon>Puniceicoccaceae</taxon>
        <taxon>Puniceicoccus</taxon>
    </lineage>
</organism>
<dbReference type="Proteomes" id="UP000525652">
    <property type="component" value="Unassembled WGS sequence"/>
</dbReference>
<dbReference type="Gene3D" id="3.40.30.10">
    <property type="entry name" value="Glutaredoxin"/>
    <property type="match status" value="1"/>
</dbReference>
<sequence length="160" mass="17912">MKERIAQPTSKKKRLPLFLLVILPTIAAATWLIADRIQSEHTAANDPDPIAWETGLASAIEKANSEDQRVLVRVSADWCPPCNLMDIKVWPDDEVKAVLRENYIPVELDVDVPENGPILESFGIRGIPTLIVLDANGQELKRAHYLNRSQTIDFLETSES</sequence>
<dbReference type="InterPro" id="IPR036249">
    <property type="entry name" value="Thioredoxin-like_sf"/>
</dbReference>
<evidence type="ECO:0000259" key="2">
    <source>
        <dbReference type="PROSITE" id="PS51352"/>
    </source>
</evidence>
<dbReference type="Pfam" id="PF13899">
    <property type="entry name" value="Thioredoxin_7"/>
    <property type="match status" value="1"/>
</dbReference>
<protein>
    <submittedName>
        <fullName evidence="3">Thioredoxin family protein</fullName>
    </submittedName>
</protein>
<keyword evidence="4" id="KW-1185">Reference proteome</keyword>
<dbReference type="RefSeq" id="WP_185693045.1">
    <property type="nucleotide sequence ID" value="NZ_JACHVA010000086.1"/>
</dbReference>
<evidence type="ECO:0000256" key="1">
    <source>
        <dbReference type="ARBA" id="ARBA00023284"/>
    </source>
</evidence>
<feature type="domain" description="Thioredoxin" evidence="2">
    <location>
        <begin position="17"/>
        <end position="160"/>
    </location>
</feature>
<dbReference type="InterPro" id="IPR017937">
    <property type="entry name" value="Thioredoxin_CS"/>
</dbReference>
<accession>A0A7X1AYJ8</accession>
<name>A0A7X1AYJ8_9BACT</name>
<dbReference type="InterPro" id="IPR013766">
    <property type="entry name" value="Thioredoxin_domain"/>
</dbReference>
<gene>
    <name evidence="3" type="ORF">H5P30_11260</name>
</gene>
<reference evidence="3 4" key="1">
    <citation type="submission" date="2020-07" db="EMBL/GenBank/DDBJ databases">
        <authorList>
            <person name="Feng X."/>
        </authorList>
    </citation>
    <scope>NUCLEOTIDE SEQUENCE [LARGE SCALE GENOMIC DNA]</scope>
    <source>
        <strain evidence="3 4">JCM14086</strain>
    </source>
</reference>
<evidence type="ECO:0000313" key="4">
    <source>
        <dbReference type="Proteomes" id="UP000525652"/>
    </source>
</evidence>
<dbReference type="PROSITE" id="PS51352">
    <property type="entry name" value="THIOREDOXIN_2"/>
    <property type="match status" value="1"/>
</dbReference>
<dbReference type="AlphaFoldDB" id="A0A7X1AYJ8"/>
<proteinExistence type="predicted"/>
<dbReference type="EMBL" id="JACHVA010000086">
    <property type="protein sequence ID" value="MBC2602356.1"/>
    <property type="molecule type" value="Genomic_DNA"/>
</dbReference>
<dbReference type="PANTHER" id="PTHR32234:SF0">
    <property type="entry name" value="THIOL:DISULFIDE INTERCHANGE PROTEIN DSBD"/>
    <property type="match status" value="1"/>
</dbReference>
<evidence type="ECO:0000313" key="3">
    <source>
        <dbReference type="EMBL" id="MBC2602356.1"/>
    </source>
</evidence>
<dbReference type="GO" id="GO:0045454">
    <property type="term" value="P:cell redox homeostasis"/>
    <property type="evidence" value="ECO:0007669"/>
    <property type="project" value="TreeGrafter"/>
</dbReference>
<dbReference type="SUPFAM" id="SSF52833">
    <property type="entry name" value="Thioredoxin-like"/>
    <property type="match status" value="1"/>
</dbReference>
<dbReference type="PANTHER" id="PTHR32234">
    <property type="entry name" value="THIOL:DISULFIDE INTERCHANGE PROTEIN DSBD"/>
    <property type="match status" value="1"/>
</dbReference>
<keyword evidence="1" id="KW-0676">Redox-active center</keyword>
<comment type="caution">
    <text evidence="3">The sequence shown here is derived from an EMBL/GenBank/DDBJ whole genome shotgun (WGS) entry which is preliminary data.</text>
</comment>
<dbReference type="PROSITE" id="PS00194">
    <property type="entry name" value="THIOREDOXIN_1"/>
    <property type="match status" value="1"/>
</dbReference>
<dbReference type="GO" id="GO:0015035">
    <property type="term" value="F:protein-disulfide reductase activity"/>
    <property type="evidence" value="ECO:0007669"/>
    <property type="project" value="TreeGrafter"/>
</dbReference>